<evidence type="ECO:0000313" key="2">
    <source>
        <dbReference type="EMBL" id="MPC40117.1"/>
    </source>
</evidence>
<dbReference type="Proteomes" id="UP000324222">
    <property type="component" value="Unassembled WGS sequence"/>
</dbReference>
<evidence type="ECO:0000256" key="1">
    <source>
        <dbReference type="SAM" id="MobiDB-lite"/>
    </source>
</evidence>
<accession>A0A5B7F3J3</accession>
<dbReference type="AlphaFoldDB" id="A0A5B7F3J3"/>
<dbReference type="EMBL" id="VSRR010004585">
    <property type="protein sequence ID" value="MPC40117.1"/>
    <property type="molecule type" value="Genomic_DNA"/>
</dbReference>
<organism evidence="2 3">
    <name type="scientific">Portunus trituberculatus</name>
    <name type="common">Swimming crab</name>
    <name type="synonym">Neptunus trituberculatus</name>
    <dbReference type="NCBI Taxonomy" id="210409"/>
    <lineage>
        <taxon>Eukaryota</taxon>
        <taxon>Metazoa</taxon>
        <taxon>Ecdysozoa</taxon>
        <taxon>Arthropoda</taxon>
        <taxon>Crustacea</taxon>
        <taxon>Multicrustacea</taxon>
        <taxon>Malacostraca</taxon>
        <taxon>Eumalacostraca</taxon>
        <taxon>Eucarida</taxon>
        <taxon>Decapoda</taxon>
        <taxon>Pleocyemata</taxon>
        <taxon>Brachyura</taxon>
        <taxon>Eubrachyura</taxon>
        <taxon>Portunoidea</taxon>
        <taxon>Portunidae</taxon>
        <taxon>Portuninae</taxon>
        <taxon>Portunus</taxon>
    </lineage>
</organism>
<protein>
    <submittedName>
        <fullName evidence="2">Uncharacterized protein</fullName>
    </submittedName>
</protein>
<name>A0A5B7F3J3_PORTR</name>
<reference evidence="2 3" key="1">
    <citation type="submission" date="2019-05" db="EMBL/GenBank/DDBJ databases">
        <title>Another draft genome of Portunus trituberculatus and its Hox gene families provides insights of decapod evolution.</title>
        <authorList>
            <person name="Jeong J.-H."/>
            <person name="Song I."/>
            <person name="Kim S."/>
            <person name="Choi T."/>
            <person name="Kim D."/>
            <person name="Ryu S."/>
            <person name="Kim W."/>
        </authorList>
    </citation>
    <scope>NUCLEOTIDE SEQUENCE [LARGE SCALE GENOMIC DNA]</scope>
    <source>
        <tissue evidence="2">Muscle</tissue>
    </source>
</reference>
<evidence type="ECO:0000313" key="3">
    <source>
        <dbReference type="Proteomes" id="UP000324222"/>
    </source>
</evidence>
<gene>
    <name evidence="2" type="ORF">E2C01_033671</name>
</gene>
<feature type="region of interest" description="Disordered" evidence="1">
    <location>
        <begin position="1"/>
        <end position="23"/>
    </location>
</feature>
<keyword evidence="3" id="KW-1185">Reference proteome</keyword>
<sequence>MMLRVSSLPHPRRKAAPSHASSRLMEEGIPPVLTMTLQPWYRPEADKLIRAGLSNLSRSCLHPDNRVSLAARTTARHEPQAMSARSFPPHYIGQRALRLLLMGCQAERNVGEKHLLIRSSVLPPLPPH</sequence>
<comment type="caution">
    <text evidence="2">The sequence shown here is derived from an EMBL/GenBank/DDBJ whole genome shotgun (WGS) entry which is preliminary data.</text>
</comment>
<proteinExistence type="predicted"/>